<comment type="similarity">
    <text evidence="2">Belongs to the SusD family.</text>
</comment>
<protein>
    <submittedName>
        <fullName evidence="8">RagB/SusD family nutrient uptake outer membrane protein</fullName>
    </submittedName>
</protein>
<feature type="domain" description="RagB/SusD" evidence="6">
    <location>
        <begin position="324"/>
        <end position="617"/>
    </location>
</feature>
<evidence type="ECO:0000256" key="1">
    <source>
        <dbReference type="ARBA" id="ARBA00004442"/>
    </source>
</evidence>
<evidence type="ECO:0000313" key="8">
    <source>
        <dbReference type="EMBL" id="MCW3788276.1"/>
    </source>
</evidence>
<dbReference type="SUPFAM" id="SSF48452">
    <property type="entry name" value="TPR-like"/>
    <property type="match status" value="1"/>
</dbReference>
<keyword evidence="9" id="KW-1185">Reference proteome</keyword>
<dbReference type="InterPro" id="IPR012944">
    <property type="entry name" value="SusD_RagB_dom"/>
</dbReference>
<evidence type="ECO:0000256" key="3">
    <source>
        <dbReference type="ARBA" id="ARBA00022729"/>
    </source>
</evidence>
<dbReference type="Gene3D" id="1.25.40.390">
    <property type="match status" value="1"/>
</dbReference>
<keyword evidence="4" id="KW-0472">Membrane</keyword>
<evidence type="ECO:0000259" key="7">
    <source>
        <dbReference type="Pfam" id="PF14322"/>
    </source>
</evidence>
<name>A0AAE3M6M8_9BACT</name>
<proteinExistence type="inferred from homology"/>
<evidence type="ECO:0000313" key="9">
    <source>
        <dbReference type="Proteomes" id="UP001209229"/>
    </source>
</evidence>
<dbReference type="GO" id="GO:0009279">
    <property type="term" value="C:cell outer membrane"/>
    <property type="evidence" value="ECO:0007669"/>
    <property type="project" value="UniProtKB-SubCell"/>
</dbReference>
<dbReference type="PROSITE" id="PS51257">
    <property type="entry name" value="PROKAR_LIPOPROTEIN"/>
    <property type="match status" value="1"/>
</dbReference>
<feature type="domain" description="SusD-like N-terminal" evidence="7">
    <location>
        <begin position="22"/>
        <end position="226"/>
    </location>
</feature>
<dbReference type="EMBL" id="JAPDPJ010000049">
    <property type="protein sequence ID" value="MCW3788276.1"/>
    <property type="molecule type" value="Genomic_DNA"/>
</dbReference>
<evidence type="ECO:0000256" key="4">
    <source>
        <dbReference type="ARBA" id="ARBA00023136"/>
    </source>
</evidence>
<dbReference type="RefSeq" id="WP_301191837.1">
    <property type="nucleotide sequence ID" value="NZ_JAPDPJ010000049.1"/>
</dbReference>
<dbReference type="InterPro" id="IPR033985">
    <property type="entry name" value="SusD-like_N"/>
</dbReference>
<reference evidence="8" key="1">
    <citation type="submission" date="2022-10" db="EMBL/GenBank/DDBJ databases">
        <authorList>
            <person name="Yu W.X."/>
        </authorList>
    </citation>
    <scope>NUCLEOTIDE SEQUENCE</scope>
    <source>
        <strain evidence="8">AAT</strain>
    </source>
</reference>
<organism evidence="8 9">
    <name type="scientific">Plebeiibacterium sediminum</name>
    <dbReference type="NCBI Taxonomy" id="2992112"/>
    <lineage>
        <taxon>Bacteria</taxon>
        <taxon>Pseudomonadati</taxon>
        <taxon>Bacteroidota</taxon>
        <taxon>Bacteroidia</taxon>
        <taxon>Marinilabiliales</taxon>
        <taxon>Marinilabiliaceae</taxon>
        <taxon>Plebeiibacterium</taxon>
    </lineage>
</organism>
<evidence type="ECO:0000259" key="6">
    <source>
        <dbReference type="Pfam" id="PF07980"/>
    </source>
</evidence>
<dbReference type="Pfam" id="PF07980">
    <property type="entry name" value="SusD_RagB"/>
    <property type="match status" value="1"/>
</dbReference>
<sequence length="617" mass="70762">MNKIIYLLGVIILTLTMSSCEDYLDNEPDNILTMDMVFENKNQTEQWLMGVYSYVRDPMWGLFYNDGNGALSDDVQIPLAQAEWGGWAVKAQQGNWTSNSNYGTDVWGDTYKAVRSANLFIQQAKELPIQGLSADSLQDMKLQARFLKAYYYTKMLKMYGPFPLIKDLVETDASIQDLMTERTPLEEIVDYLDVELLEIAQELPLVRDEEATNYGKPTKGACLAIRADMLLFAASPIFNGSDYYKDVENTDGTKLFPQQYDATKWQKAADAFKLFFDETGSTYDLYKEYNSQGEIDPLLSLMHVFTASSESNPEVVWARPSATISDWMMATAPRSSGGYGFCGATQEIVDEFYDKNGLAIDDPNSVYTEIGKSVVNDIRPETEYNRGNSSATPGLVAARGTFNMYVNREPRFYASIMFNGRYYPFTRTRVNYKYNGADGLPSLDMPVCGYLISKMTHDDAQPRNGYVPYYQGIMIRLAEMYLGYAEALNESDPTNTEIVNYINLIHERAGIPSIEDTYPEIIGNQDAMREYIRKERRIEFAFERDIRYNDLRRWMIADEVFSQTPTGMNVYGRTDDDFYQRTDAYTGKKVFLEKEYLWPIRLTYINNNPQLVQNKDW</sequence>
<dbReference type="InterPro" id="IPR011990">
    <property type="entry name" value="TPR-like_helical_dom_sf"/>
</dbReference>
<keyword evidence="5" id="KW-0998">Cell outer membrane</keyword>
<dbReference type="Proteomes" id="UP001209229">
    <property type="component" value="Unassembled WGS sequence"/>
</dbReference>
<accession>A0AAE3M6M8</accession>
<evidence type="ECO:0000256" key="2">
    <source>
        <dbReference type="ARBA" id="ARBA00006275"/>
    </source>
</evidence>
<comment type="subcellular location">
    <subcellularLocation>
        <location evidence="1">Cell outer membrane</location>
    </subcellularLocation>
</comment>
<dbReference type="Pfam" id="PF14322">
    <property type="entry name" value="SusD-like_3"/>
    <property type="match status" value="1"/>
</dbReference>
<evidence type="ECO:0000256" key="5">
    <source>
        <dbReference type="ARBA" id="ARBA00023237"/>
    </source>
</evidence>
<dbReference type="AlphaFoldDB" id="A0AAE3M6M8"/>
<comment type="caution">
    <text evidence="8">The sequence shown here is derived from an EMBL/GenBank/DDBJ whole genome shotgun (WGS) entry which is preliminary data.</text>
</comment>
<keyword evidence="3" id="KW-0732">Signal</keyword>
<gene>
    <name evidence="8" type="ORF">OM075_17540</name>
</gene>